<dbReference type="SUPFAM" id="SSF52047">
    <property type="entry name" value="RNI-like"/>
    <property type="match status" value="1"/>
</dbReference>
<proteinExistence type="predicted"/>
<dbReference type="OMA" id="ALDIECH"/>
<dbReference type="InterPro" id="IPR032675">
    <property type="entry name" value="LRR_dom_sf"/>
</dbReference>
<evidence type="ECO:0000313" key="2">
    <source>
        <dbReference type="Proteomes" id="UP000007431"/>
    </source>
</evidence>
<dbReference type="Gene3D" id="3.80.10.10">
    <property type="entry name" value="Ribonuclease Inhibitor"/>
    <property type="match status" value="1"/>
</dbReference>
<name>D8PLI1_SCHCM</name>
<dbReference type="OrthoDB" id="2865224at2759"/>
<reference evidence="1 2" key="1">
    <citation type="journal article" date="2010" name="Nat. Biotechnol.">
        <title>Genome sequence of the model mushroom Schizophyllum commune.</title>
        <authorList>
            <person name="Ohm R.A."/>
            <person name="de Jong J.F."/>
            <person name="Lugones L.G."/>
            <person name="Aerts A."/>
            <person name="Kothe E."/>
            <person name="Stajich J.E."/>
            <person name="de Vries R.P."/>
            <person name="Record E."/>
            <person name="Levasseur A."/>
            <person name="Baker S.E."/>
            <person name="Bartholomew K.A."/>
            <person name="Coutinho P.M."/>
            <person name="Erdmann S."/>
            <person name="Fowler T.J."/>
            <person name="Gathman A.C."/>
            <person name="Lombard V."/>
            <person name="Henrissat B."/>
            <person name="Knabe N."/>
            <person name="Kuees U."/>
            <person name="Lilly W.W."/>
            <person name="Lindquist E."/>
            <person name="Lucas S."/>
            <person name="Magnuson J.K."/>
            <person name="Piumi F."/>
            <person name="Raudaskoski M."/>
            <person name="Salamov A."/>
            <person name="Schmutz J."/>
            <person name="Schwarze F.W.M.R."/>
            <person name="vanKuyk P.A."/>
            <person name="Horton J.S."/>
            <person name="Grigoriev I.V."/>
            <person name="Woesten H.A.B."/>
        </authorList>
    </citation>
    <scope>NUCLEOTIDE SEQUENCE [LARGE SCALE GENOMIC DNA]</scope>
    <source>
        <strain evidence="2">H4-8 / FGSC 9210</strain>
    </source>
</reference>
<sequence>MSDITHQTPSTPIMTRIPTHLSSNHHLVPQMPQNDSHLSSGFDTLPVELQGLIFEQYLPDFTPITPSRKVDSPITLSLVCREWHHIALATPSLWSGMHIVVQDGGSNTTQARRICNQLERWLALSKSHPLFVRLEYNYNRRGSRVSECSRIYPEALGSRIVSMLRAHVGRWQNVVFQCPSTLLRSLVDVDGSAYAQLRGFTLDVTNTPSTACAVDFRNLHLPLSALTQLHLVADYNRLLSLSDCRDLLARCPRLRRCSLNAEFGERDSAGEGLQASGDGLQANGEHPHSTCALEQLSIQLRPRTGTDVTHVPQALASFLDALSLTSLTSLTLEWMGNVAPSCAGGASHLAKTLARCAKLENLGLRYIPLGTKDLLACLRGLSGLTKLALAYTMSGHNPQSASPVDREFLSALECGTQSRSTPQSAALSQSAVSPQLAASPQAPLLPHLLTLRLVAHCADISEEDVLAFLGPRVAGQPGVDKLRSFKFLWGKRVSPDLTRSLVDLRRPFPGVELDVDSFGYDREY</sequence>
<organism evidence="2">
    <name type="scientific">Schizophyllum commune (strain H4-8 / FGSC 9210)</name>
    <name type="common">Split gill fungus</name>
    <dbReference type="NCBI Taxonomy" id="578458"/>
    <lineage>
        <taxon>Eukaryota</taxon>
        <taxon>Fungi</taxon>
        <taxon>Dikarya</taxon>
        <taxon>Basidiomycota</taxon>
        <taxon>Agaricomycotina</taxon>
        <taxon>Agaricomycetes</taxon>
        <taxon>Agaricomycetidae</taxon>
        <taxon>Agaricales</taxon>
        <taxon>Schizophyllaceae</taxon>
        <taxon>Schizophyllum</taxon>
    </lineage>
</organism>
<accession>D8PLI1</accession>
<protein>
    <submittedName>
        <fullName evidence="1">Expressed protein</fullName>
    </submittedName>
</protein>
<dbReference type="Gene3D" id="1.20.1280.50">
    <property type="match status" value="1"/>
</dbReference>
<dbReference type="RefSeq" id="XP_003038302.1">
    <property type="nucleotide sequence ID" value="XM_003038256.1"/>
</dbReference>
<dbReference type="InParanoid" id="D8PLI1"/>
<dbReference type="KEGG" id="scm:SCHCO_02500974"/>
<dbReference type="HOGENOM" id="CLU_519864_0_0_1"/>
<dbReference type="EMBL" id="GL377302">
    <property type="protein sequence ID" value="EFJ03400.1"/>
    <property type="molecule type" value="Genomic_DNA"/>
</dbReference>
<dbReference type="AlphaFoldDB" id="D8PLI1"/>
<dbReference type="GeneID" id="9588791"/>
<dbReference type="eggNOG" id="ENOG502RC8Z">
    <property type="taxonomic scope" value="Eukaryota"/>
</dbReference>
<evidence type="ECO:0000313" key="1">
    <source>
        <dbReference type="EMBL" id="EFJ03400.1"/>
    </source>
</evidence>
<dbReference type="VEuPathDB" id="FungiDB:SCHCODRAFT_02500974"/>
<keyword evidence="2" id="KW-1185">Reference proteome</keyword>
<dbReference type="Proteomes" id="UP000007431">
    <property type="component" value="Unassembled WGS sequence"/>
</dbReference>
<gene>
    <name evidence="1" type="ORF">SCHCODRAFT_255247</name>
</gene>